<dbReference type="InterPro" id="IPR036259">
    <property type="entry name" value="MFS_trans_sf"/>
</dbReference>
<organism evidence="9 10">
    <name type="scientific">Exiguobacterium aestuarii</name>
    <dbReference type="NCBI Taxonomy" id="273527"/>
    <lineage>
        <taxon>Bacteria</taxon>
        <taxon>Bacillati</taxon>
        <taxon>Bacillota</taxon>
        <taxon>Bacilli</taxon>
        <taxon>Bacillales</taxon>
        <taxon>Bacillales Family XII. Incertae Sedis</taxon>
        <taxon>Exiguobacterium</taxon>
    </lineage>
</organism>
<keyword evidence="2" id="KW-0813">Transport</keyword>
<evidence type="ECO:0000256" key="3">
    <source>
        <dbReference type="ARBA" id="ARBA00022475"/>
    </source>
</evidence>
<evidence type="ECO:0000256" key="5">
    <source>
        <dbReference type="ARBA" id="ARBA00022989"/>
    </source>
</evidence>
<dbReference type="PANTHER" id="PTHR43266:SF2">
    <property type="entry name" value="MAJOR FACILITATOR SUPERFAMILY (MFS) PROFILE DOMAIN-CONTAINING PROTEIN"/>
    <property type="match status" value="1"/>
</dbReference>
<comment type="caution">
    <text evidence="9">The sequence shown here is derived from an EMBL/GenBank/DDBJ whole genome shotgun (WGS) entry which is preliminary data.</text>
</comment>
<keyword evidence="5 7" id="KW-1133">Transmembrane helix</keyword>
<evidence type="ECO:0000256" key="6">
    <source>
        <dbReference type="ARBA" id="ARBA00023136"/>
    </source>
</evidence>
<dbReference type="InterPro" id="IPR020846">
    <property type="entry name" value="MFS_dom"/>
</dbReference>
<feature type="transmembrane region" description="Helical" evidence="7">
    <location>
        <begin position="279"/>
        <end position="299"/>
    </location>
</feature>
<feature type="transmembrane region" description="Helical" evidence="7">
    <location>
        <begin position="342"/>
        <end position="365"/>
    </location>
</feature>
<evidence type="ECO:0000313" key="9">
    <source>
        <dbReference type="EMBL" id="MFC7389846.1"/>
    </source>
</evidence>
<dbReference type="InterPro" id="IPR011701">
    <property type="entry name" value="MFS"/>
</dbReference>
<feature type="transmembrane region" description="Helical" evidence="7">
    <location>
        <begin position="140"/>
        <end position="158"/>
    </location>
</feature>
<evidence type="ECO:0000256" key="1">
    <source>
        <dbReference type="ARBA" id="ARBA00004651"/>
    </source>
</evidence>
<feature type="transmembrane region" description="Helical" evidence="7">
    <location>
        <begin position="371"/>
        <end position="392"/>
    </location>
</feature>
<name>A0ABW2PK94_9BACL</name>
<feature type="transmembrane region" description="Helical" evidence="7">
    <location>
        <begin position="215"/>
        <end position="234"/>
    </location>
</feature>
<reference evidence="10" key="1">
    <citation type="journal article" date="2019" name="Int. J. Syst. Evol. Microbiol.">
        <title>The Global Catalogue of Microorganisms (GCM) 10K type strain sequencing project: providing services to taxonomists for standard genome sequencing and annotation.</title>
        <authorList>
            <consortium name="The Broad Institute Genomics Platform"/>
            <consortium name="The Broad Institute Genome Sequencing Center for Infectious Disease"/>
            <person name="Wu L."/>
            <person name="Ma J."/>
        </authorList>
    </citation>
    <scope>NUCLEOTIDE SEQUENCE [LARGE SCALE GENOMIC DNA]</scope>
    <source>
        <strain evidence="10">CCUG 55590</strain>
    </source>
</reference>
<dbReference type="CDD" id="cd06173">
    <property type="entry name" value="MFS_MefA_like"/>
    <property type="match status" value="1"/>
</dbReference>
<evidence type="ECO:0000256" key="2">
    <source>
        <dbReference type="ARBA" id="ARBA00022448"/>
    </source>
</evidence>
<accession>A0ABW2PK94</accession>
<protein>
    <submittedName>
        <fullName evidence="9">MFS transporter</fullName>
    </submittedName>
</protein>
<evidence type="ECO:0000256" key="4">
    <source>
        <dbReference type="ARBA" id="ARBA00022692"/>
    </source>
</evidence>
<evidence type="ECO:0000313" key="10">
    <source>
        <dbReference type="Proteomes" id="UP001596439"/>
    </source>
</evidence>
<feature type="domain" description="Major facilitator superfamily (MFS) profile" evidence="8">
    <location>
        <begin position="10"/>
        <end position="396"/>
    </location>
</feature>
<feature type="transmembrane region" description="Helical" evidence="7">
    <location>
        <begin position="43"/>
        <end position="64"/>
    </location>
</feature>
<keyword evidence="6 7" id="KW-0472">Membrane</keyword>
<comment type="subcellular location">
    <subcellularLocation>
        <location evidence="1">Cell membrane</location>
        <topology evidence="1">Multi-pass membrane protein</topology>
    </subcellularLocation>
</comment>
<feature type="transmembrane region" description="Helical" evidence="7">
    <location>
        <begin position="305"/>
        <end position="330"/>
    </location>
</feature>
<dbReference type="Pfam" id="PF07690">
    <property type="entry name" value="MFS_1"/>
    <property type="match status" value="1"/>
</dbReference>
<dbReference type="Gene3D" id="1.20.1250.20">
    <property type="entry name" value="MFS general substrate transporter like domains"/>
    <property type="match status" value="1"/>
</dbReference>
<dbReference type="PANTHER" id="PTHR43266">
    <property type="entry name" value="MACROLIDE-EFFLUX PROTEIN"/>
    <property type="match status" value="1"/>
</dbReference>
<dbReference type="EMBL" id="JBHTCE010000001">
    <property type="protein sequence ID" value="MFC7389846.1"/>
    <property type="molecule type" value="Genomic_DNA"/>
</dbReference>
<keyword evidence="10" id="KW-1185">Reference proteome</keyword>
<gene>
    <name evidence="9" type="ORF">ACFQO8_06780</name>
</gene>
<proteinExistence type="predicted"/>
<keyword evidence="3" id="KW-1003">Cell membrane</keyword>
<dbReference type="RefSeq" id="WP_312846139.1">
    <property type="nucleotide sequence ID" value="NZ_JBHSGY010000001.1"/>
</dbReference>
<evidence type="ECO:0000256" key="7">
    <source>
        <dbReference type="SAM" id="Phobius"/>
    </source>
</evidence>
<sequence length="410" mass="45145">MIDLNSFRKTSTLLLVSVGISNLGAWVYFIALNLIVLEMTGSPFAVSILYVLVPLASITANLWSGSLIDRVDTRRLMMLLDVLRACLVFSLGWIDSLWLIYGVVFILNLMSSLFESSSLVYMTQLVPASNRQKFNAMKNFVQSSGFILGPTIAGLLFLVGSPSFAIFVNAFALIVSVGMLLLLPSHLRTDASVEPFSVRMIMEDWKVVIRFASNARYVTLIYGLFCVTTIFMSGLDSLEASFATQVLHLSESRYGFLVSIAGIGIIVGSLINSRWSHRLSLSFCIGFGGIMTPVGYLLFAGSSSFTMASIGFFILTFALAFANTGFLSFYQHHVPVEIMGRFSGVISVAESLLVIVLTFGIGLLAELVGIRPVYLAFSIVFFLIGCFTLYVIRDRSKREYFTHDSIEEAS</sequence>
<feature type="transmembrane region" description="Helical" evidence="7">
    <location>
        <begin position="254"/>
        <end position="272"/>
    </location>
</feature>
<dbReference type="SUPFAM" id="SSF103473">
    <property type="entry name" value="MFS general substrate transporter"/>
    <property type="match status" value="1"/>
</dbReference>
<keyword evidence="4 7" id="KW-0812">Transmembrane</keyword>
<evidence type="ECO:0000259" key="8">
    <source>
        <dbReference type="PROSITE" id="PS50850"/>
    </source>
</evidence>
<dbReference type="PROSITE" id="PS50850">
    <property type="entry name" value="MFS"/>
    <property type="match status" value="1"/>
</dbReference>
<dbReference type="Proteomes" id="UP001596439">
    <property type="component" value="Unassembled WGS sequence"/>
</dbReference>
<feature type="transmembrane region" description="Helical" evidence="7">
    <location>
        <begin position="12"/>
        <end position="37"/>
    </location>
</feature>